<reference evidence="2 3" key="1">
    <citation type="submission" date="2020-03" db="EMBL/GenBank/DDBJ databases">
        <title>Genome mining reveals the biosynthetic pathways of PHA and ectoines of the halophilic strain Salinivibrio costicola M318 isolated from fermented shrimp paste.</title>
        <authorList>
            <person name="Doan T.V."/>
            <person name="Tran L.T."/>
            <person name="Trieu T.A."/>
            <person name="Nguyen Q.V."/>
            <person name="Quach T.N."/>
            <person name="Phi T.Q."/>
            <person name="Kumar S."/>
        </authorList>
    </citation>
    <scope>NUCLEOTIDE SEQUENCE [LARGE SCALE GENOMIC DNA]</scope>
    <source>
        <strain evidence="2 3">M318</strain>
    </source>
</reference>
<dbReference type="Proteomes" id="UP000501408">
    <property type="component" value="Chromosome 2"/>
</dbReference>
<keyword evidence="3" id="KW-1185">Reference proteome</keyword>
<dbReference type="RefSeq" id="WP_167315220.1">
    <property type="nucleotide sequence ID" value="NZ_CP050267.1"/>
</dbReference>
<accession>A0ABX6K825</accession>
<protein>
    <submittedName>
        <fullName evidence="2">Transposase</fullName>
    </submittedName>
</protein>
<dbReference type="InterPro" id="IPR009057">
    <property type="entry name" value="Homeodomain-like_sf"/>
</dbReference>
<dbReference type="InterPro" id="IPR002514">
    <property type="entry name" value="Transposase_8"/>
</dbReference>
<gene>
    <name evidence="2" type="ORF">HBA18_14795</name>
</gene>
<dbReference type="Pfam" id="PF01527">
    <property type="entry name" value="HTH_Tnp_1"/>
    <property type="match status" value="1"/>
</dbReference>
<dbReference type="SUPFAM" id="SSF46689">
    <property type="entry name" value="Homeodomain-like"/>
    <property type="match status" value="1"/>
</dbReference>
<dbReference type="EMBL" id="CP050267">
    <property type="protein sequence ID" value="QIR07672.1"/>
    <property type="molecule type" value="Genomic_DNA"/>
</dbReference>
<proteinExistence type="inferred from homology"/>
<sequence>MPAYKTGKKTAQYSLDFKLKAVEWSYETHRTVKSVAEALDIHTLMLVRWSFLDLIRKGNGLRLFL</sequence>
<evidence type="ECO:0000256" key="1">
    <source>
        <dbReference type="ARBA" id="ARBA00009964"/>
    </source>
</evidence>
<evidence type="ECO:0000313" key="3">
    <source>
        <dbReference type="Proteomes" id="UP000501408"/>
    </source>
</evidence>
<evidence type="ECO:0000313" key="2">
    <source>
        <dbReference type="EMBL" id="QIR07672.1"/>
    </source>
</evidence>
<comment type="similarity">
    <text evidence="1">Belongs to the transposase 8 family.</text>
</comment>
<organism evidence="2 3">
    <name type="scientific">Salinivibrio costicola</name>
    <name type="common">Vibrio costicola</name>
    <dbReference type="NCBI Taxonomy" id="51367"/>
    <lineage>
        <taxon>Bacteria</taxon>
        <taxon>Pseudomonadati</taxon>
        <taxon>Pseudomonadota</taxon>
        <taxon>Gammaproteobacteria</taxon>
        <taxon>Vibrionales</taxon>
        <taxon>Vibrionaceae</taxon>
        <taxon>Salinivibrio</taxon>
    </lineage>
</organism>
<name>A0ABX6K825_SALCS</name>